<evidence type="ECO:0000256" key="1">
    <source>
        <dbReference type="SAM" id="MobiDB-lite"/>
    </source>
</evidence>
<protein>
    <recommendedName>
        <fullName evidence="2">F-box domain-containing protein</fullName>
    </recommendedName>
</protein>
<dbReference type="Pfam" id="PF12937">
    <property type="entry name" value="F-box-like"/>
    <property type="match status" value="1"/>
</dbReference>
<dbReference type="InterPro" id="IPR036047">
    <property type="entry name" value="F-box-like_dom_sf"/>
</dbReference>
<feature type="domain" description="F-box" evidence="2">
    <location>
        <begin position="96"/>
        <end position="143"/>
    </location>
</feature>
<name>A0AAD5PJK9_9FUNG</name>
<evidence type="ECO:0000313" key="3">
    <source>
        <dbReference type="EMBL" id="KAI9276915.1"/>
    </source>
</evidence>
<keyword evidence="4" id="KW-1185">Reference proteome</keyword>
<dbReference type="SUPFAM" id="SSF81383">
    <property type="entry name" value="F-box domain"/>
    <property type="match status" value="1"/>
</dbReference>
<feature type="compositionally biased region" description="Low complexity" evidence="1">
    <location>
        <begin position="1"/>
        <end position="23"/>
    </location>
</feature>
<dbReference type="PROSITE" id="PS50181">
    <property type="entry name" value="FBOX"/>
    <property type="match status" value="1"/>
</dbReference>
<proteinExistence type="predicted"/>
<evidence type="ECO:0000259" key="2">
    <source>
        <dbReference type="PROSITE" id="PS50181"/>
    </source>
</evidence>
<accession>A0AAD5PJK9</accession>
<feature type="region of interest" description="Disordered" evidence="1">
    <location>
        <begin position="1"/>
        <end position="44"/>
    </location>
</feature>
<dbReference type="InterPro" id="IPR001810">
    <property type="entry name" value="F-box_dom"/>
</dbReference>
<dbReference type="AlphaFoldDB" id="A0AAD5PJK9"/>
<dbReference type="Proteomes" id="UP001209540">
    <property type="component" value="Unassembled WGS sequence"/>
</dbReference>
<reference evidence="3" key="1">
    <citation type="journal article" date="2022" name="IScience">
        <title>Evolution of zygomycete secretomes and the origins of terrestrial fungal ecologies.</title>
        <authorList>
            <person name="Chang Y."/>
            <person name="Wang Y."/>
            <person name="Mondo S."/>
            <person name="Ahrendt S."/>
            <person name="Andreopoulos W."/>
            <person name="Barry K."/>
            <person name="Beard J."/>
            <person name="Benny G.L."/>
            <person name="Blankenship S."/>
            <person name="Bonito G."/>
            <person name="Cuomo C."/>
            <person name="Desiro A."/>
            <person name="Gervers K.A."/>
            <person name="Hundley H."/>
            <person name="Kuo A."/>
            <person name="LaButti K."/>
            <person name="Lang B.F."/>
            <person name="Lipzen A."/>
            <person name="O'Donnell K."/>
            <person name="Pangilinan J."/>
            <person name="Reynolds N."/>
            <person name="Sandor L."/>
            <person name="Smith M.E."/>
            <person name="Tsang A."/>
            <person name="Grigoriev I.V."/>
            <person name="Stajich J.E."/>
            <person name="Spatafora J.W."/>
        </authorList>
    </citation>
    <scope>NUCLEOTIDE SEQUENCE</scope>
    <source>
        <strain evidence="3">RSA 2281</strain>
    </source>
</reference>
<sequence>MNTTPSSSADSASTSLPTSSTALERPSENEKRNKGKDNPLKTKDKSHMRDKVILRFLQNQILTKAKNWNVLSIFSPQQKQKKYDCQPMDINTKSSVLHQLLVPNEVLRLIFKHLAPLELIRCTVVCQAWYEFMVSWTFFWETLTHTYGHMFSASALDTFVRRRMNTLHVDQSKEEILFTAIQILINSHNSHSIQKLSISSTMVIHNHSYIDTHFQTLISSFPVKQIEFINIPFTSFKFMKHVLKICSMNNISHLSFYEDKELPDRCSPNSFNYKSFNKKKSFQYIYYLPNSQEMPAKGFPSLKYLRLASPIAFVYKSRKPITASMSQRQVLDVNFYKKCPNLVDLFLGIQLLPANNRLCIVNEIFNYCPQLSTLIVSPNAQMPWTCIDGTIKEKVKNECHHHGVSSASTYSSTFLPSNSQQEGLRKFVFTNQELSKYHRECINDVKELFSINHSVACSVLEKCHVTLELLYLRCYQLGLYQREQILPFYWPKLREIYLSFGIQCLGSNNDYPAIINSLVNLFKRCPVLEAITINPETDEKIPQNHRLYIDDKVLGSIAENCSIVRHLRVLGSSFYHQYTSKGILNFATIGGTQLKNLGMDIPPEIILLVAIKLKSLTNLELHQEVQSENRTSVSLPDTHSRALILLFDTRSDDNEFLV</sequence>
<feature type="compositionally biased region" description="Basic and acidic residues" evidence="1">
    <location>
        <begin position="25"/>
        <end position="44"/>
    </location>
</feature>
<dbReference type="InterPro" id="IPR032675">
    <property type="entry name" value="LRR_dom_sf"/>
</dbReference>
<gene>
    <name evidence="3" type="ORF">BDA99DRAFT_567805</name>
</gene>
<comment type="caution">
    <text evidence="3">The sequence shown here is derived from an EMBL/GenBank/DDBJ whole genome shotgun (WGS) entry which is preliminary data.</text>
</comment>
<organism evidence="3 4">
    <name type="scientific">Phascolomyces articulosus</name>
    <dbReference type="NCBI Taxonomy" id="60185"/>
    <lineage>
        <taxon>Eukaryota</taxon>
        <taxon>Fungi</taxon>
        <taxon>Fungi incertae sedis</taxon>
        <taxon>Mucoromycota</taxon>
        <taxon>Mucoromycotina</taxon>
        <taxon>Mucoromycetes</taxon>
        <taxon>Mucorales</taxon>
        <taxon>Lichtheimiaceae</taxon>
        <taxon>Phascolomyces</taxon>
    </lineage>
</organism>
<dbReference type="EMBL" id="JAIXMP010000002">
    <property type="protein sequence ID" value="KAI9276915.1"/>
    <property type="molecule type" value="Genomic_DNA"/>
</dbReference>
<dbReference type="Gene3D" id="3.80.10.10">
    <property type="entry name" value="Ribonuclease Inhibitor"/>
    <property type="match status" value="1"/>
</dbReference>
<reference evidence="3" key="2">
    <citation type="submission" date="2023-02" db="EMBL/GenBank/DDBJ databases">
        <authorList>
            <consortium name="DOE Joint Genome Institute"/>
            <person name="Mondo S.J."/>
            <person name="Chang Y."/>
            <person name="Wang Y."/>
            <person name="Ahrendt S."/>
            <person name="Andreopoulos W."/>
            <person name="Barry K."/>
            <person name="Beard J."/>
            <person name="Benny G.L."/>
            <person name="Blankenship S."/>
            <person name="Bonito G."/>
            <person name="Cuomo C."/>
            <person name="Desiro A."/>
            <person name="Gervers K.A."/>
            <person name="Hundley H."/>
            <person name="Kuo A."/>
            <person name="LaButti K."/>
            <person name="Lang B.F."/>
            <person name="Lipzen A."/>
            <person name="O'Donnell K."/>
            <person name="Pangilinan J."/>
            <person name="Reynolds N."/>
            <person name="Sandor L."/>
            <person name="Smith M.W."/>
            <person name="Tsang A."/>
            <person name="Grigoriev I.V."/>
            <person name="Stajich J.E."/>
            <person name="Spatafora J.W."/>
        </authorList>
    </citation>
    <scope>NUCLEOTIDE SEQUENCE</scope>
    <source>
        <strain evidence="3">RSA 2281</strain>
    </source>
</reference>
<evidence type="ECO:0000313" key="4">
    <source>
        <dbReference type="Proteomes" id="UP001209540"/>
    </source>
</evidence>
<dbReference type="Gene3D" id="1.20.1280.50">
    <property type="match status" value="1"/>
</dbReference>